<sequence>MLFAAATQLSAVSEIYSGSPVRKKDKVQADLKLFHPRITPEFLSSFKPTQLDFDMGWVIIDESTRKFPDRITADDLRKSDPARASTEVKRPRITNRGEFLWAEGANDLATSKNSEGLAFVMANDMDRAREIFEELRQSEPQFFPGRFNLGRVYLYFKQHREAIAEFEKCTQLVPQYSKNYYYLGKSYELAARRDAADYNFLRAYKYDIYSLDALVALGDSLLEQKRTVEALNAFKHCLKQDSGFNDALIGMGKVAYTMKKHYDATLWFRTVDTKKSYKKELHFYYGESAFFSQDYQTAARQYEAMLNFPQDAIYSKVSLLRMRKRLEQTKRLLNQTVDQ</sequence>
<evidence type="ECO:0000256" key="1">
    <source>
        <dbReference type="PROSITE-ProRule" id="PRU00339"/>
    </source>
</evidence>
<dbReference type="KEGG" id="tpx:Turpa_1780"/>
<dbReference type="Proteomes" id="UP000006048">
    <property type="component" value="Chromosome"/>
</dbReference>
<dbReference type="STRING" id="869212.Turpa_1780"/>
<feature type="repeat" description="TPR" evidence="1">
    <location>
        <begin position="143"/>
        <end position="176"/>
    </location>
</feature>
<evidence type="ECO:0000313" key="2">
    <source>
        <dbReference type="EMBL" id="AFM12427.1"/>
    </source>
</evidence>
<gene>
    <name evidence="2" type="ordered locus">Turpa_1780</name>
</gene>
<dbReference type="EMBL" id="CP002959">
    <property type="protein sequence ID" value="AFM12427.1"/>
    <property type="molecule type" value="Genomic_DNA"/>
</dbReference>
<dbReference type="PANTHER" id="PTHR12558">
    <property type="entry name" value="CELL DIVISION CYCLE 16,23,27"/>
    <property type="match status" value="1"/>
</dbReference>
<dbReference type="InterPro" id="IPR019734">
    <property type="entry name" value="TPR_rpt"/>
</dbReference>
<dbReference type="SUPFAM" id="SSF48452">
    <property type="entry name" value="TPR-like"/>
    <property type="match status" value="1"/>
</dbReference>
<reference evidence="2 3" key="1">
    <citation type="submission" date="2012-06" db="EMBL/GenBank/DDBJ databases">
        <title>The complete chromosome of genome of Turneriella parva DSM 21527.</title>
        <authorList>
            <consortium name="US DOE Joint Genome Institute (JGI-PGF)"/>
            <person name="Lucas S."/>
            <person name="Han J."/>
            <person name="Lapidus A."/>
            <person name="Bruce D."/>
            <person name="Goodwin L."/>
            <person name="Pitluck S."/>
            <person name="Peters L."/>
            <person name="Kyrpides N."/>
            <person name="Mavromatis K."/>
            <person name="Ivanova N."/>
            <person name="Mikhailova N."/>
            <person name="Chertkov O."/>
            <person name="Detter J.C."/>
            <person name="Tapia R."/>
            <person name="Han C."/>
            <person name="Land M."/>
            <person name="Hauser L."/>
            <person name="Markowitz V."/>
            <person name="Cheng J.-F."/>
            <person name="Hugenholtz P."/>
            <person name="Woyke T."/>
            <person name="Wu D."/>
            <person name="Gronow S."/>
            <person name="Wellnitz S."/>
            <person name="Brambilla E."/>
            <person name="Klenk H.-P."/>
            <person name="Eisen J.A."/>
        </authorList>
    </citation>
    <scope>NUCLEOTIDE SEQUENCE [LARGE SCALE GENOMIC DNA]</scope>
    <source>
        <strain evidence="3">ATCC BAA-1111 / DSM 21527 / NCTC 11395 / H</strain>
    </source>
</reference>
<dbReference type="InterPro" id="IPR011990">
    <property type="entry name" value="TPR-like_helical_dom_sf"/>
</dbReference>
<accession>I4B570</accession>
<name>I4B570_TURPD</name>
<dbReference type="SMART" id="SM00028">
    <property type="entry name" value="TPR"/>
    <property type="match status" value="3"/>
</dbReference>
<dbReference type="PANTHER" id="PTHR12558:SF44">
    <property type="entry name" value="TETRATRICOPEPTIDE REPEAT-CONTAINING PROTEIN"/>
    <property type="match status" value="1"/>
</dbReference>
<dbReference type="PROSITE" id="PS50005">
    <property type="entry name" value="TPR"/>
    <property type="match status" value="1"/>
</dbReference>
<keyword evidence="1" id="KW-0802">TPR repeat</keyword>
<protein>
    <submittedName>
        <fullName evidence="2">Tetratricopeptide TPR_1 repeat-containing protein</fullName>
    </submittedName>
</protein>
<dbReference type="AlphaFoldDB" id="I4B570"/>
<evidence type="ECO:0000313" key="3">
    <source>
        <dbReference type="Proteomes" id="UP000006048"/>
    </source>
</evidence>
<dbReference type="HOGENOM" id="CLU_818722_0_0_12"/>
<organism evidence="2 3">
    <name type="scientific">Turneriella parva (strain ATCC BAA-1111 / DSM 21527 / NCTC 11395 / H)</name>
    <name type="common">Leptospira parva</name>
    <dbReference type="NCBI Taxonomy" id="869212"/>
    <lineage>
        <taxon>Bacteria</taxon>
        <taxon>Pseudomonadati</taxon>
        <taxon>Spirochaetota</taxon>
        <taxon>Spirochaetia</taxon>
        <taxon>Leptospirales</taxon>
        <taxon>Leptospiraceae</taxon>
        <taxon>Turneriella</taxon>
    </lineage>
</organism>
<dbReference type="Gene3D" id="1.25.40.10">
    <property type="entry name" value="Tetratricopeptide repeat domain"/>
    <property type="match status" value="1"/>
</dbReference>
<proteinExistence type="predicted"/>
<keyword evidence="3" id="KW-1185">Reference proteome</keyword>
<dbReference type="Pfam" id="PF13181">
    <property type="entry name" value="TPR_8"/>
    <property type="match status" value="1"/>
</dbReference>
<dbReference type="GO" id="GO:0051301">
    <property type="term" value="P:cell division"/>
    <property type="evidence" value="ECO:0007669"/>
    <property type="project" value="TreeGrafter"/>
</dbReference>